<protein>
    <submittedName>
        <fullName evidence="3">Uncharacterized protein</fullName>
    </submittedName>
</protein>
<evidence type="ECO:0000313" key="3">
    <source>
        <dbReference type="EMBL" id="KAG8194830.1"/>
    </source>
</evidence>
<dbReference type="Proteomes" id="UP000827092">
    <property type="component" value="Unassembled WGS sequence"/>
</dbReference>
<reference evidence="3 4" key="1">
    <citation type="journal article" date="2022" name="Nat. Ecol. Evol.">
        <title>A masculinizing supergene underlies an exaggerated male reproductive morph in a spider.</title>
        <authorList>
            <person name="Hendrickx F."/>
            <person name="De Corte Z."/>
            <person name="Sonet G."/>
            <person name="Van Belleghem S.M."/>
            <person name="Kostlbacher S."/>
            <person name="Vangestel C."/>
        </authorList>
    </citation>
    <scope>NUCLEOTIDE SEQUENCE [LARGE SCALE GENOMIC DNA]</scope>
    <source>
        <strain evidence="3">W744_W776</strain>
    </source>
</reference>
<keyword evidence="4" id="KW-1185">Reference proteome</keyword>
<feature type="region of interest" description="Disordered" evidence="1">
    <location>
        <begin position="204"/>
        <end position="242"/>
    </location>
</feature>
<keyword evidence="2" id="KW-0472">Membrane</keyword>
<feature type="transmembrane region" description="Helical" evidence="2">
    <location>
        <begin position="428"/>
        <end position="450"/>
    </location>
</feature>
<organism evidence="3 4">
    <name type="scientific">Oedothorax gibbosus</name>
    <dbReference type="NCBI Taxonomy" id="931172"/>
    <lineage>
        <taxon>Eukaryota</taxon>
        <taxon>Metazoa</taxon>
        <taxon>Ecdysozoa</taxon>
        <taxon>Arthropoda</taxon>
        <taxon>Chelicerata</taxon>
        <taxon>Arachnida</taxon>
        <taxon>Araneae</taxon>
        <taxon>Araneomorphae</taxon>
        <taxon>Entelegynae</taxon>
        <taxon>Araneoidea</taxon>
        <taxon>Linyphiidae</taxon>
        <taxon>Erigoninae</taxon>
        <taxon>Oedothorax</taxon>
    </lineage>
</organism>
<keyword evidence="2" id="KW-1133">Transmembrane helix</keyword>
<name>A0AAV6VDZ0_9ARAC</name>
<keyword evidence="2" id="KW-0812">Transmembrane</keyword>
<gene>
    <name evidence="3" type="ORF">JTE90_017268</name>
</gene>
<comment type="caution">
    <text evidence="3">The sequence shown here is derived from an EMBL/GenBank/DDBJ whole genome shotgun (WGS) entry which is preliminary data.</text>
</comment>
<accession>A0AAV6VDZ0</accession>
<dbReference type="EMBL" id="JAFNEN010000098">
    <property type="protein sequence ID" value="KAG8194830.1"/>
    <property type="molecule type" value="Genomic_DNA"/>
</dbReference>
<feature type="region of interest" description="Disordered" evidence="1">
    <location>
        <begin position="1"/>
        <end position="62"/>
    </location>
</feature>
<feature type="compositionally biased region" description="Polar residues" evidence="1">
    <location>
        <begin position="17"/>
        <end position="26"/>
    </location>
</feature>
<evidence type="ECO:0000313" key="4">
    <source>
        <dbReference type="Proteomes" id="UP000827092"/>
    </source>
</evidence>
<dbReference type="AlphaFoldDB" id="A0AAV6VDZ0"/>
<evidence type="ECO:0000256" key="1">
    <source>
        <dbReference type="SAM" id="MobiDB-lite"/>
    </source>
</evidence>
<feature type="compositionally biased region" description="Polar residues" evidence="1">
    <location>
        <begin position="232"/>
        <end position="242"/>
    </location>
</feature>
<feature type="compositionally biased region" description="Basic and acidic residues" evidence="1">
    <location>
        <begin position="44"/>
        <end position="59"/>
    </location>
</feature>
<proteinExistence type="predicted"/>
<evidence type="ECO:0000256" key="2">
    <source>
        <dbReference type="SAM" id="Phobius"/>
    </source>
</evidence>
<sequence>MYPQQLKSTRQHLKKSVSGTYSNSPDNAPDDRRTIEDYDGGGDFMDKESDSNFDPSRDESEFEDQLDSAEATMLQEALYSDVTTQSSKNRAHLNVIHEPPKKISPPVTPILEQDNAFMPKNKELIKKFENTKNESESYISSSETSMSSKSSFYGTKQDSHWIKNKLDIYTHTYSNTSRSQSTMGYGGRFQDRHEMKDKLNIKTDSYGKAPWSNSKRRSLSSYDGMSEENFETNKQTSVQSTNQEITKSTLDTVYNMKILTFTEVTDVESSTKSKKHITMEAAGLSAVRGISSRIPGRHVRDDLKHKVQRISRKEPKVNVLTTKNTKVETKAWKSAVKVGNSEILPHHLKFDLKPENLVGPQTEVIQTTTHAQRTPKACVQKDVTCEMCTATSPQCHYNHTGKFCFYSSIIHRNNIYECGTRFVAADGYGPVMGVAGFLALSSVGVALYLVSAAIQKRRSASLPEEEVDAMRQQVQFVRDRRTNNFKKIMERLNNLKPETDHPELQSLIRSAETRSY</sequence>